<accession>A0A0E9RMW2</accession>
<evidence type="ECO:0000313" key="1">
    <source>
        <dbReference type="EMBL" id="JAH30414.1"/>
    </source>
</evidence>
<organism evidence="1">
    <name type="scientific">Anguilla anguilla</name>
    <name type="common">European freshwater eel</name>
    <name type="synonym">Muraena anguilla</name>
    <dbReference type="NCBI Taxonomy" id="7936"/>
    <lineage>
        <taxon>Eukaryota</taxon>
        <taxon>Metazoa</taxon>
        <taxon>Chordata</taxon>
        <taxon>Craniata</taxon>
        <taxon>Vertebrata</taxon>
        <taxon>Euteleostomi</taxon>
        <taxon>Actinopterygii</taxon>
        <taxon>Neopterygii</taxon>
        <taxon>Teleostei</taxon>
        <taxon>Anguilliformes</taxon>
        <taxon>Anguillidae</taxon>
        <taxon>Anguilla</taxon>
    </lineage>
</organism>
<dbReference type="AlphaFoldDB" id="A0A0E9RMW2"/>
<protein>
    <submittedName>
        <fullName evidence="1">Uncharacterized protein</fullName>
    </submittedName>
</protein>
<name>A0A0E9RMW2_ANGAN</name>
<reference evidence="1" key="2">
    <citation type="journal article" date="2015" name="Fish Shellfish Immunol.">
        <title>Early steps in the European eel (Anguilla anguilla)-Vibrio vulnificus interaction in the gills: Role of the RtxA13 toxin.</title>
        <authorList>
            <person name="Callol A."/>
            <person name="Pajuelo D."/>
            <person name="Ebbesson L."/>
            <person name="Teles M."/>
            <person name="MacKenzie S."/>
            <person name="Amaro C."/>
        </authorList>
    </citation>
    <scope>NUCLEOTIDE SEQUENCE</scope>
</reference>
<sequence length="22" mass="2688">MCFIQGIRFKKRACMKGWIHSF</sequence>
<reference evidence="1" key="1">
    <citation type="submission" date="2014-11" db="EMBL/GenBank/DDBJ databases">
        <authorList>
            <person name="Amaro Gonzalez C."/>
        </authorList>
    </citation>
    <scope>NUCLEOTIDE SEQUENCE</scope>
</reference>
<dbReference type="EMBL" id="GBXM01078163">
    <property type="protein sequence ID" value="JAH30414.1"/>
    <property type="molecule type" value="Transcribed_RNA"/>
</dbReference>
<proteinExistence type="predicted"/>